<dbReference type="Pfam" id="PF07693">
    <property type="entry name" value="KAP_NTPase"/>
    <property type="match status" value="1"/>
</dbReference>
<feature type="domain" description="KAP NTPase" evidence="1">
    <location>
        <begin position="25"/>
        <end position="130"/>
    </location>
</feature>
<dbReference type="InterPro" id="IPR027417">
    <property type="entry name" value="P-loop_NTPase"/>
</dbReference>
<dbReference type="SUPFAM" id="SSF52540">
    <property type="entry name" value="P-loop containing nucleoside triphosphate hydrolases"/>
    <property type="match status" value="1"/>
</dbReference>
<evidence type="ECO:0000313" key="2">
    <source>
        <dbReference type="EMBL" id="SJZ44589.1"/>
    </source>
</evidence>
<proteinExistence type="predicted"/>
<dbReference type="RefSeq" id="WP_087678079.1">
    <property type="nucleotide sequence ID" value="NZ_FUWV01000002.1"/>
</dbReference>
<organism evidence="2 3">
    <name type="scientific">Garciella nitratireducens DSM 15102</name>
    <dbReference type="NCBI Taxonomy" id="1121911"/>
    <lineage>
        <taxon>Bacteria</taxon>
        <taxon>Bacillati</taxon>
        <taxon>Bacillota</taxon>
        <taxon>Clostridia</taxon>
        <taxon>Eubacteriales</taxon>
        <taxon>Eubacteriaceae</taxon>
        <taxon>Garciella</taxon>
    </lineage>
</organism>
<dbReference type="AlphaFoldDB" id="A0A1T4KQ78"/>
<dbReference type="InterPro" id="IPR011646">
    <property type="entry name" value="KAP_P-loop"/>
</dbReference>
<evidence type="ECO:0000259" key="1">
    <source>
        <dbReference type="Pfam" id="PF07693"/>
    </source>
</evidence>
<name>A0A1T4KQ78_9FIRM</name>
<reference evidence="2 3" key="1">
    <citation type="submission" date="2017-02" db="EMBL/GenBank/DDBJ databases">
        <authorList>
            <person name="Peterson S.W."/>
        </authorList>
    </citation>
    <scope>NUCLEOTIDE SEQUENCE [LARGE SCALE GENOMIC DNA]</scope>
    <source>
        <strain evidence="2 3">DSM 15102</strain>
    </source>
</reference>
<evidence type="ECO:0000313" key="3">
    <source>
        <dbReference type="Proteomes" id="UP000196365"/>
    </source>
</evidence>
<dbReference type="OrthoDB" id="9781752at2"/>
<protein>
    <recommendedName>
        <fullName evidence="1">KAP NTPase domain-containing protein</fullName>
    </recommendedName>
</protein>
<sequence length="361" mass="42235">MTKNNMVKKVFPGGNTTKGFYSYYDYIIKEDANRIFILKGGPGVGKSSFMKKIENEMMKRRYFIEEHYCSSSNGSLDAIVIPDLQVALIDGTAPHIIDPKNPGAVDEIINLGEYWNLENMKLNKEEIVLVNKEVGRWFARAYKYLKALDAILQDISIIYQEGMNVLNYNRLEEKLMYELFQDKVFQNKVARDRHLFGSSITPDGVVDYLETIIQPMETIYYIKGNWGTGWSKLLDKVAKKAMVLGYDVEIYHTPFAPEKIADIVIPELNIAFTTNNKFSDQYTYKIDLDKLVNKDFLKDYQEELEFNKKMYQQLLNRSIYCINKAKLTHDKLESFYVTNMDFDKINEKRMEIIKRILKYEK</sequence>
<dbReference type="Proteomes" id="UP000196365">
    <property type="component" value="Unassembled WGS sequence"/>
</dbReference>
<accession>A0A1T4KQ78</accession>
<dbReference type="EMBL" id="FUWV01000002">
    <property type="protein sequence ID" value="SJZ44589.1"/>
    <property type="molecule type" value="Genomic_DNA"/>
</dbReference>
<gene>
    <name evidence="2" type="ORF">SAMN02745973_00655</name>
</gene>
<keyword evidence="3" id="KW-1185">Reference proteome</keyword>